<feature type="domain" description="ASCH" evidence="1">
    <location>
        <begin position="7"/>
        <end position="52"/>
    </location>
</feature>
<evidence type="ECO:0000259" key="1">
    <source>
        <dbReference type="Pfam" id="PF04266"/>
    </source>
</evidence>
<evidence type="ECO:0000313" key="2">
    <source>
        <dbReference type="EMBL" id="KRN81363.1"/>
    </source>
</evidence>
<dbReference type="EMBL" id="JQBY01000031">
    <property type="protein sequence ID" value="KRN81363.1"/>
    <property type="molecule type" value="Genomic_DNA"/>
</dbReference>
<gene>
    <name evidence="2" type="ORF">IV87_GL001408</name>
</gene>
<dbReference type="OrthoDB" id="359066at2"/>
<dbReference type="AlphaFoldDB" id="A0A0R2JWD8"/>
<dbReference type="Pfam" id="PF04266">
    <property type="entry name" value="ASCH"/>
    <property type="match status" value="1"/>
</dbReference>
<reference evidence="2 3" key="1">
    <citation type="journal article" date="2015" name="Genome Announc.">
        <title>Expanding the biotechnology potential of lactobacilli through comparative genomics of 213 strains and associated genera.</title>
        <authorList>
            <person name="Sun Z."/>
            <person name="Harris H.M."/>
            <person name="McCann A."/>
            <person name="Guo C."/>
            <person name="Argimon S."/>
            <person name="Zhang W."/>
            <person name="Yang X."/>
            <person name="Jeffery I.B."/>
            <person name="Cooney J.C."/>
            <person name="Kagawa T.F."/>
            <person name="Liu W."/>
            <person name="Song Y."/>
            <person name="Salvetti E."/>
            <person name="Wrobel A."/>
            <person name="Rasinkangas P."/>
            <person name="Parkhill J."/>
            <person name="Rea M.C."/>
            <person name="O'Sullivan O."/>
            <person name="Ritari J."/>
            <person name="Douillard F.P."/>
            <person name="Paul Ross R."/>
            <person name="Yang R."/>
            <person name="Briner A.E."/>
            <person name="Felis G.E."/>
            <person name="de Vos W.M."/>
            <person name="Barrangou R."/>
            <person name="Klaenhammer T.R."/>
            <person name="Caufield P.W."/>
            <person name="Cui Y."/>
            <person name="Zhang H."/>
            <person name="O'Toole P.W."/>
        </authorList>
    </citation>
    <scope>NUCLEOTIDE SEQUENCE [LARGE SCALE GENOMIC DNA]</scope>
    <source>
        <strain evidence="2 3">DSM 22301</strain>
    </source>
</reference>
<protein>
    <recommendedName>
        <fullName evidence="1">ASCH domain-containing protein</fullName>
    </recommendedName>
</protein>
<dbReference type="SUPFAM" id="SSF88697">
    <property type="entry name" value="PUA domain-like"/>
    <property type="match status" value="1"/>
</dbReference>
<proteinExistence type="predicted"/>
<evidence type="ECO:0000313" key="3">
    <source>
        <dbReference type="Proteomes" id="UP000051749"/>
    </source>
</evidence>
<dbReference type="Gene3D" id="2.30.130.30">
    <property type="entry name" value="Hypothetical protein"/>
    <property type="match status" value="1"/>
</dbReference>
<dbReference type="InterPro" id="IPR007374">
    <property type="entry name" value="ASCH_domain"/>
</dbReference>
<comment type="caution">
    <text evidence="2">The sequence shown here is derived from an EMBL/GenBank/DDBJ whole genome shotgun (WGS) entry which is preliminary data.</text>
</comment>
<dbReference type="STRING" id="319653.SAMN04487973_1279"/>
<name>A0A0R2JWD8_9LACO</name>
<organism evidence="2 3">
    <name type="scientific">Pediococcus ethanolidurans</name>
    <dbReference type="NCBI Taxonomy" id="319653"/>
    <lineage>
        <taxon>Bacteria</taxon>
        <taxon>Bacillati</taxon>
        <taxon>Bacillota</taxon>
        <taxon>Bacilli</taxon>
        <taxon>Lactobacillales</taxon>
        <taxon>Lactobacillaceae</taxon>
        <taxon>Pediococcus</taxon>
    </lineage>
</organism>
<dbReference type="InterPro" id="IPR015947">
    <property type="entry name" value="PUA-like_sf"/>
</dbReference>
<sequence length="146" mass="16964">MTVMKAITISEPWASLISFGKKRIETRTWKTSYRGTLYIHAGRHVDKNWLHEQRRLVSPTDIPSSHPGFILARCELIDCCEMTSDFIQKVKQNNFEFQTGVYELGRYAWILRNVQTLAVPVECKGHLRVWNIPAELSKEIEAENDK</sequence>
<dbReference type="Proteomes" id="UP000051749">
    <property type="component" value="Unassembled WGS sequence"/>
</dbReference>
<dbReference type="CDD" id="cd06554">
    <property type="entry name" value="ASCH_ASC-1_like"/>
    <property type="match status" value="1"/>
</dbReference>
<dbReference type="PATRIC" id="fig|319653.3.peg.1427"/>
<accession>A0A0R2JWD8</accession>